<dbReference type="GO" id="GO:0046983">
    <property type="term" value="F:protein dimerization activity"/>
    <property type="evidence" value="ECO:0007669"/>
    <property type="project" value="InterPro"/>
</dbReference>
<dbReference type="PANTHER" id="PTHR43223:SF2">
    <property type="entry name" value="METALLO-BETA-LACTAMASE DOMAIN-CONTAINING PROTEIN"/>
    <property type="match status" value="1"/>
</dbReference>
<evidence type="ECO:0000256" key="2">
    <source>
        <dbReference type="ARBA" id="ARBA00022801"/>
    </source>
</evidence>
<dbReference type="InterPro" id="IPR029229">
    <property type="entry name" value="Alkyl_sulf_C"/>
</dbReference>
<protein>
    <submittedName>
        <fullName evidence="7">Alkyl sulfatase BDS1, metallo-beta-lactamase superfamily</fullName>
    </submittedName>
</protein>
<dbReference type="GO" id="GO:0046872">
    <property type="term" value="F:metal ion binding"/>
    <property type="evidence" value="ECO:0007669"/>
    <property type="project" value="UniProtKB-KW"/>
</dbReference>
<feature type="domain" description="Metallo-beta-lactamase" evidence="6">
    <location>
        <begin position="80"/>
        <end position="296"/>
    </location>
</feature>
<name>A0A1H5VAT5_9VIBR</name>
<dbReference type="PANTHER" id="PTHR43223">
    <property type="entry name" value="ALKYL/ARYL-SULFATASE"/>
    <property type="match status" value="1"/>
</dbReference>
<dbReference type="SUPFAM" id="SSF55718">
    <property type="entry name" value="SCP-like"/>
    <property type="match status" value="1"/>
</dbReference>
<evidence type="ECO:0000256" key="3">
    <source>
        <dbReference type="ARBA" id="ARBA00022833"/>
    </source>
</evidence>
<dbReference type="Pfam" id="PF14863">
    <property type="entry name" value="Alkyl_sulf_dimr"/>
    <property type="match status" value="1"/>
</dbReference>
<organism evidence="7 8">
    <name type="scientific">Vibrio hangzhouensis</name>
    <dbReference type="NCBI Taxonomy" id="462991"/>
    <lineage>
        <taxon>Bacteria</taxon>
        <taxon>Pseudomonadati</taxon>
        <taxon>Pseudomonadota</taxon>
        <taxon>Gammaproteobacteria</taxon>
        <taxon>Vibrionales</taxon>
        <taxon>Vibrionaceae</taxon>
        <taxon>Vibrio</taxon>
    </lineage>
</organism>
<keyword evidence="8" id="KW-1185">Reference proteome</keyword>
<dbReference type="EMBL" id="FNVG01000004">
    <property type="protein sequence ID" value="SEF83938.1"/>
    <property type="molecule type" value="Genomic_DNA"/>
</dbReference>
<dbReference type="GO" id="GO:0016787">
    <property type="term" value="F:hydrolase activity"/>
    <property type="evidence" value="ECO:0007669"/>
    <property type="project" value="UniProtKB-KW"/>
</dbReference>
<dbReference type="Pfam" id="PF14864">
    <property type="entry name" value="Alkyl_sulf_C"/>
    <property type="match status" value="1"/>
</dbReference>
<dbReference type="InterPro" id="IPR029228">
    <property type="entry name" value="Alkyl_sulf_dimr"/>
</dbReference>
<dbReference type="RefSeq" id="WP_103879386.1">
    <property type="nucleotide sequence ID" value="NZ_FNVG01000004.1"/>
</dbReference>
<proteinExistence type="inferred from homology"/>
<sequence length="590" mass="65002">MTISNSIKTLTATFIGFAITGIAHAQSHQYGMSLHDELVTTNSGAITTHPQANVDASYNIETKHITEITDDVYRIAGWGIGNIIAMKAPEGWLIIDTGDNTEVANAQRFALEQKLGKPISVAAILYTHSHYTHGTSVWADEGTKIYGHEHLVKNLQADSGINVLSGNFATRAVIQFGMLHPLEGKDAFPSKLGFSKDKLTGGSGFVAPDITFKDGRVETHTVAGLTVEVLPSQTDVLDSVAFYFPQQKLLVSNAMNSNSVFNLYTLRGDIYRDPIRMVDAADLALSRDIEFHVDIHGSANIGSVAARHAITSFRDSMQLIHDQTLRGIAMGKDGQEIAEWIHMPVSLRANKETYGQVESYAKQVYNARIGWMGWDVYDINPLPKQQQAEKTVEAMGGADAVIAMIAKAQAKGDIASTQWSLFLTTQLMNMGVMPDEVKQLRANAARTLGQHTTSANARGFYISEALLHEGKMLYAGTTLDNYQQLSQLLGTITAEKLANSPLQNNVNYLRFMVDSRQAEGKQLEFNLHFTDEHEHYAIALRNGVIAITTQPNSGKTFELTKRDWDDMLLGVEPFSHLHQDLNVLEQAIVR</sequence>
<evidence type="ECO:0000256" key="5">
    <source>
        <dbReference type="SAM" id="SignalP"/>
    </source>
</evidence>
<keyword evidence="3" id="KW-0862">Zinc</keyword>
<evidence type="ECO:0000259" key="6">
    <source>
        <dbReference type="SMART" id="SM00849"/>
    </source>
</evidence>
<keyword evidence="1" id="KW-0479">Metal-binding</keyword>
<dbReference type="Proteomes" id="UP000236721">
    <property type="component" value="Unassembled WGS sequence"/>
</dbReference>
<dbReference type="InterPro" id="IPR036527">
    <property type="entry name" value="SCP2_sterol-bd_dom_sf"/>
</dbReference>
<dbReference type="AlphaFoldDB" id="A0A1H5VAT5"/>
<dbReference type="InterPro" id="IPR036866">
    <property type="entry name" value="RibonucZ/Hydroxyglut_hydro"/>
</dbReference>
<evidence type="ECO:0000256" key="4">
    <source>
        <dbReference type="ARBA" id="ARBA00033751"/>
    </source>
</evidence>
<evidence type="ECO:0000256" key="1">
    <source>
        <dbReference type="ARBA" id="ARBA00022723"/>
    </source>
</evidence>
<dbReference type="InterPro" id="IPR052195">
    <property type="entry name" value="Bact_Alkyl/Aryl-Sulfatase"/>
</dbReference>
<dbReference type="InterPro" id="IPR038536">
    <property type="entry name" value="Alkyl/aryl-sulf_dimr_sf"/>
</dbReference>
<dbReference type="SMART" id="SM00849">
    <property type="entry name" value="Lactamase_B"/>
    <property type="match status" value="1"/>
</dbReference>
<dbReference type="OrthoDB" id="9815874at2"/>
<evidence type="ECO:0000313" key="8">
    <source>
        <dbReference type="Proteomes" id="UP000236721"/>
    </source>
</evidence>
<dbReference type="Pfam" id="PF00753">
    <property type="entry name" value="Lactamase_B"/>
    <property type="match status" value="1"/>
</dbReference>
<feature type="signal peptide" evidence="5">
    <location>
        <begin position="1"/>
        <end position="25"/>
    </location>
</feature>
<evidence type="ECO:0000313" key="7">
    <source>
        <dbReference type="EMBL" id="SEF83938.1"/>
    </source>
</evidence>
<feature type="chain" id="PRO_5009286991" evidence="5">
    <location>
        <begin position="26"/>
        <end position="590"/>
    </location>
</feature>
<dbReference type="Gene3D" id="1.25.40.880">
    <property type="entry name" value="Alkyl sulfatase, dimerisation domain"/>
    <property type="match status" value="1"/>
</dbReference>
<gene>
    <name evidence="7" type="ORF">SAMN04488244_104112</name>
</gene>
<dbReference type="SUPFAM" id="SSF56281">
    <property type="entry name" value="Metallo-hydrolase/oxidoreductase"/>
    <property type="match status" value="1"/>
</dbReference>
<accession>A0A1H5VAT5</accession>
<reference evidence="8" key="1">
    <citation type="submission" date="2016-10" db="EMBL/GenBank/DDBJ databases">
        <authorList>
            <person name="Varghese N."/>
            <person name="Submissions S."/>
        </authorList>
    </citation>
    <scope>NUCLEOTIDE SEQUENCE [LARGE SCALE GENOMIC DNA]</scope>
    <source>
        <strain evidence="8">CGMCC 1.7062</strain>
    </source>
</reference>
<keyword evidence="5" id="KW-0732">Signal</keyword>
<dbReference type="Gene3D" id="3.30.1050.10">
    <property type="entry name" value="SCP2 sterol-binding domain"/>
    <property type="match status" value="1"/>
</dbReference>
<dbReference type="Gene3D" id="3.60.15.30">
    <property type="entry name" value="Metallo-beta-lactamase domain"/>
    <property type="match status" value="1"/>
</dbReference>
<comment type="similarity">
    <text evidence="4">Belongs to the metallo-beta-lactamase superfamily. Type III sulfatase family.</text>
</comment>
<keyword evidence="2" id="KW-0378">Hydrolase</keyword>
<dbReference type="InterPro" id="IPR001279">
    <property type="entry name" value="Metallo-B-lactamas"/>
</dbReference>